<protein>
    <submittedName>
        <fullName evidence="2">Transmembrane protein</fullName>
    </submittedName>
</protein>
<evidence type="ECO:0000313" key="2">
    <source>
        <dbReference type="WBParaSite" id="SMUV_0000309601-mRNA-1"/>
    </source>
</evidence>
<dbReference type="WBParaSite" id="SMUV_0000309601-mRNA-1">
    <property type="protein sequence ID" value="SMUV_0000309601-mRNA-1"/>
    <property type="gene ID" value="SMUV_0000309601"/>
</dbReference>
<sequence>MRDLMVLNEKKGANILEYLVRACFASVEVRAVLLVAFAGVDGDCELLAANSWGSFSELVSTGVGESCCSSALQGKLKIVPSAESCILQVRLLLFDYDYDMSAVLFSVFGVNPVLLIQERGIAVQRSLLSFTRVFFLLSRFFRFFELVVRGYGFFFLEQKSVSKFGMGDCWFQSSWAFEIERRFSPVISVVVLDGFCEGLWIQVYWRIRRDRRVSCHYIWNSILAQFMSC</sequence>
<reference evidence="2" key="1">
    <citation type="submission" date="2017-02" db="UniProtKB">
        <authorList>
            <consortium name="WormBaseParasite"/>
        </authorList>
    </citation>
    <scope>IDENTIFICATION</scope>
</reference>
<keyword evidence="1" id="KW-1185">Reference proteome</keyword>
<name>A0A0N5AFN5_9BILA</name>
<dbReference type="Proteomes" id="UP000046393">
    <property type="component" value="Unplaced"/>
</dbReference>
<proteinExistence type="predicted"/>
<accession>A0A0N5AFN5</accession>
<organism evidence="1 2">
    <name type="scientific">Syphacia muris</name>
    <dbReference type="NCBI Taxonomy" id="451379"/>
    <lineage>
        <taxon>Eukaryota</taxon>
        <taxon>Metazoa</taxon>
        <taxon>Ecdysozoa</taxon>
        <taxon>Nematoda</taxon>
        <taxon>Chromadorea</taxon>
        <taxon>Rhabditida</taxon>
        <taxon>Spirurina</taxon>
        <taxon>Oxyuridomorpha</taxon>
        <taxon>Oxyuroidea</taxon>
        <taxon>Oxyuridae</taxon>
        <taxon>Syphacia</taxon>
    </lineage>
</organism>
<evidence type="ECO:0000313" key="1">
    <source>
        <dbReference type="Proteomes" id="UP000046393"/>
    </source>
</evidence>
<dbReference type="AlphaFoldDB" id="A0A0N5AFN5"/>